<dbReference type="RefSeq" id="YP_009562333.1">
    <property type="nucleotide sequence ID" value="NC_041122.1"/>
</dbReference>
<dbReference type="Gene3D" id="1.10.150.20">
    <property type="entry name" value="5' to 3' exonuclease, C-terminal subdomain"/>
    <property type="match status" value="1"/>
</dbReference>
<geneLocation type="chloroplast" evidence="10"/>
<dbReference type="Gene3D" id="3.30.1360.10">
    <property type="entry name" value="RNA polymerase, RBP11-like subunit"/>
    <property type="match status" value="1"/>
</dbReference>
<dbReference type="SUPFAM" id="SSF47789">
    <property type="entry name" value="C-terminal domain of RNA polymerase alpha subunit"/>
    <property type="match status" value="1"/>
</dbReference>
<evidence type="ECO:0000256" key="4">
    <source>
        <dbReference type="ARBA" id="ARBA00022679"/>
    </source>
</evidence>
<evidence type="ECO:0000256" key="1">
    <source>
        <dbReference type="ARBA" id="ARBA00004026"/>
    </source>
</evidence>
<feature type="region of interest" description="Alpha C-terminal domain (alpha-CTD)" evidence="8">
    <location>
        <begin position="264"/>
        <end position="347"/>
    </location>
</feature>
<comment type="similarity">
    <text evidence="2 8">Belongs to the RNA polymerase alpha chain family.</text>
</comment>
<dbReference type="Pfam" id="PF01000">
    <property type="entry name" value="RNA_pol_A_bac"/>
    <property type="match status" value="1"/>
</dbReference>
<dbReference type="HAMAP" id="MF_00059">
    <property type="entry name" value="RNApol_bact_RpoA"/>
    <property type="match status" value="1"/>
</dbReference>
<evidence type="ECO:0000256" key="8">
    <source>
        <dbReference type="HAMAP-Rule" id="MF_00059"/>
    </source>
</evidence>
<dbReference type="InterPro" id="IPR011262">
    <property type="entry name" value="DNA-dir_RNA_pol_insert"/>
</dbReference>
<comment type="subcellular location">
    <subcellularLocation>
        <location evidence="8">Plastid</location>
        <location evidence="8">Chloroplast</location>
    </subcellularLocation>
</comment>
<dbReference type="Pfam" id="PF03118">
    <property type="entry name" value="RNA_pol_A_CTD"/>
    <property type="match status" value="1"/>
</dbReference>
<dbReference type="Gene3D" id="2.170.120.12">
    <property type="entry name" value="DNA-directed RNA polymerase, insert domain"/>
    <property type="match status" value="1"/>
</dbReference>
<keyword evidence="3 8" id="KW-0240">DNA-directed RNA polymerase</keyword>
<evidence type="ECO:0000256" key="2">
    <source>
        <dbReference type="ARBA" id="ARBA00007123"/>
    </source>
</evidence>
<sequence>VIQDEIPISTNVIEWRCIESKVENKRLHYGRFAISPLKRGQANTVGIAMRRSLLSEVEGTSITSARFERVRHEYSTITGIQETIHDILINLKEIVLRSDSYDIQKAFLSINGPKKITAGDISLPSAIKTIDDSQYIASITQPILLNIELKIEKDRGYRIRDSRGYNNGEFPIDAVFMPVQNVNYSVHRFGNDGELSEILFLEIWTNGSLTPHEAFSEASKNLIDLFLPFLHTKGKEILHVESNKKSFNLPELSSLSKDDIDELTREVTLKHIFIDQLEPSARAYNCLKRIDVHTIWDLLNYSQEDLKRIKNFGKKSVDQVSKALQERFSIDLPKNKSYVDRTKKKKL</sequence>
<dbReference type="EC" id="2.7.7.6" evidence="8"/>
<evidence type="ECO:0000259" key="9">
    <source>
        <dbReference type="SMART" id="SM00662"/>
    </source>
</evidence>
<dbReference type="SMART" id="SM00662">
    <property type="entry name" value="RPOLD"/>
    <property type="match status" value="1"/>
</dbReference>
<keyword evidence="4 8" id="KW-0808">Transferase</keyword>
<keyword evidence="10" id="KW-0934">Plastid</keyword>
<protein>
    <recommendedName>
        <fullName evidence="8">DNA-directed RNA polymerase subunit alpha</fullName>
        <shortName evidence="8">PEP</shortName>
        <ecNumber evidence="8">2.7.7.6</ecNumber>
    </recommendedName>
    <alternativeName>
        <fullName evidence="8">Plastid-encoded RNA polymerase subunit alpha</fullName>
        <shortName evidence="8">RNA polymerase subunit alpha</shortName>
    </alternativeName>
</protein>
<dbReference type="InterPro" id="IPR011260">
    <property type="entry name" value="RNAP_asu_C"/>
</dbReference>
<feature type="domain" description="DNA-directed RNA polymerase RpoA/D/Rpb3-type" evidence="9">
    <location>
        <begin position="29"/>
        <end position="232"/>
    </location>
</feature>
<dbReference type="InterPro" id="IPR036643">
    <property type="entry name" value="RNApol_insert_sf"/>
</dbReference>
<comment type="domain">
    <text evidence="8">The N-terminal domain is essential for RNAP assembly and basal transcription, whereas the C-terminal domain is involved in interaction with transcriptional regulators and with upstream promoter elements.</text>
</comment>
<dbReference type="SUPFAM" id="SSF55257">
    <property type="entry name" value="RBP11-like subunits of RNA polymerase"/>
    <property type="match status" value="1"/>
</dbReference>
<dbReference type="CDD" id="cd06928">
    <property type="entry name" value="RNAP_alpha_NTD"/>
    <property type="match status" value="1"/>
</dbReference>
<comment type="function">
    <text evidence="1 8">DNA-dependent RNA polymerase catalyzes the transcription of DNA into RNA using the four ribonucleoside triphosphates as substrates.</text>
</comment>
<dbReference type="GO" id="GO:0046983">
    <property type="term" value="F:protein dimerization activity"/>
    <property type="evidence" value="ECO:0007669"/>
    <property type="project" value="InterPro"/>
</dbReference>
<keyword evidence="6 8" id="KW-0804">Transcription</keyword>
<dbReference type="GO" id="GO:0006351">
    <property type="term" value="P:DNA-templated transcription"/>
    <property type="evidence" value="ECO:0007669"/>
    <property type="project" value="UniProtKB-UniRule"/>
</dbReference>
<organism evidence="10">
    <name type="scientific">Trichomanes trollii</name>
    <dbReference type="NCBI Taxonomy" id="1481379"/>
    <lineage>
        <taxon>Eukaryota</taxon>
        <taxon>Viridiplantae</taxon>
        <taxon>Streptophyta</taxon>
        <taxon>Embryophyta</taxon>
        <taxon>Tracheophyta</taxon>
        <taxon>Polypodiopsida</taxon>
        <taxon>Polypodiidae</taxon>
        <taxon>Hymenophyllales</taxon>
        <taxon>Hymenophyllaceae</taxon>
        <taxon>Trichomanoideae</taxon>
        <taxon>Trichomanes</taxon>
    </lineage>
</organism>
<dbReference type="NCBIfam" id="TIGR02027">
    <property type="entry name" value="rpoA"/>
    <property type="match status" value="1"/>
</dbReference>
<evidence type="ECO:0000256" key="5">
    <source>
        <dbReference type="ARBA" id="ARBA00022695"/>
    </source>
</evidence>
<dbReference type="AlphaFoldDB" id="A0A410YER6"/>
<evidence type="ECO:0000256" key="7">
    <source>
        <dbReference type="ARBA" id="ARBA00048552"/>
    </source>
</evidence>
<dbReference type="GeneID" id="39334020"/>
<evidence type="ECO:0000256" key="3">
    <source>
        <dbReference type="ARBA" id="ARBA00022478"/>
    </source>
</evidence>
<dbReference type="SUPFAM" id="SSF56553">
    <property type="entry name" value="Insert subdomain of RNA polymerase alpha subunit"/>
    <property type="match status" value="1"/>
</dbReference>
<evidence type="ECO:0000313" key="10">
    <source>
        <dbReference type="EMBL" id="QAV57690.1"/>
    </source>
</evidence>
<comment type="subunit">
    <text evidence="8">In plastids the minimal PEP RNA polymerase catalytic core is composed of four subunits: alpha, beta, beta', and beta''. When a (nuclear-encoded) sigma factor is associated with the core the holoenzyme is formed, which can initiate transcription.</text>
</comment>
<evidence type="ECO:0000256" key="6">
    <source>
        <dbReference type="ARBA" id="ARBA00023163"/>
    </source>
</evidence>
<reference evidence="10" key="1">
    <citation type="journal article" date="2019" name="Nord. J. Bot.">
        <title>The complete plastid genome sequence of Trichomanes trollii (Hymenophyllaceae).</title>
        <authorList>
            <person name="Lehtonen S."/>
        </authorList>
    </citation>
    <scope>NUCLEOTIDE SEQUENCE</scope>
</reference>
<keyword evidence="5 8" id="KW-0548">Nucleotidyltransferase</keyword>
<feature type="region of interest" description="Alpha N-terminal domain (alpha-NTD)" evidence="8">
    <location>
        <begin position="1"/>
        <end position="241"/>
    </location>
</feature>
<dbReference type="FunFam" id="2.170.120.12:FF:000001">
    <property type="entry name" value="DNA-directed RNA polymerase subunit alpha"/>
    <property type="match status" value="1"/>
</dbReference>
<dbReference type="InterPro" id="IPR036603">
    <property type="entry name" value="RBP11-like"/>
</dbReference>
<accession>A0A410YER6</accession>
<dbReference type="InterPro" id="IPR011773">
    <property type="entry name" value="DNA-dir_RpoA"/>
</dbReference>
<dbReference type="InterPro" id="IPR011263">
    <property type="entry name" value="DNA-dir_RNA_pol_RpoA/D/Rpb3"/>
</dbReference>
<comment type="catalytic activity">
    <reaction evidence="7 8">
        <text>RNA(n) + a ribonucleoside 5'-triphosphate = RNA(n+1) + diphosphate</text>
        <dbReference type="Rhea" id="RHEA:21248"/>
        <dbReference type="Rhea" id="RHEA-COMP:14527"/>
        <dbReference type="Rhea" id="RHEA-COMP:17342"/>
        <dbReference type="ChEBI" id="CHEBI:33019"/>
        <dbReference type="ChEBI" id="CHEBI:61557"/>
        <dbReference type="ChEBI" id="CHEBI:140395"/>
        <dbReference type="EC" id="2.7.7.6"/>
    </reaction>
</comment>
<name>A0A410YER6_9MONI</name>
<gene>
    <name evidence="8 10" type="primary">rpoA</name>
</gene>
<dbReference type="GO" id="GO:0003899">
    <property type="term" value="F:DNA-directed RNA polymerase activity"/>
    <property type="evidence" value="ECO:0007669"/>
    <property type="project" value="UniProtKB-UniRule"/>
</dbReference>
<dbReference type="GO" id="GO:0009507">
    <property type="term" value="C:chloroplast"/>
    <property type="evidence" value="ECO:0007669"/>
    <property type="project" value="UniProtKB-SubCell"/>
</dbReference>
<keyword evidence="10" id="KW-0150">Chloroplast</keyword>
<dbReference type="GO" id="GO:0000428">
    <property type="term" value="C:DNA-directed RNA polymerase complex"/>
    <property type="evidence" value="ECO:0007669"/>
    <property type="project" value="UniProtKB-KW"/>
</dbReference>
<dbReference type="Pfam" id="PF01193">
    <property type="entry name" value="RNA_pol_L"/>
    <property type="match status" value="1"/>
</dbReference>
<dbReference type="GO" id="GO:0003677">
    <property type="term" value="F:DNA binding"/>
    <property type="evidence" value="ECO:0007669"/>
    <property type="project" value="UniProtKB-UniRule"/>
</dbReference>
<proteinExistence type="inferred from homology"/>
<dbReference type="EMBL" id="MH348274">
    <property type="protein sequence ID" value="QAV57690.1"/>
    <property type="molecule type" value="Genomic_DNA"/>
</dbReference>